<dbReference type="Gene3D" id="2.10.310.10">
    <property type="entry name" value="Serpins superfamily"/>
    <property type="match status" value="1"/>
</dbReference>
<dbReference type="PANTHER" id="PTHR11461:SF211">
    <property type="entry name" value="GH10112P-RELATED"/>
    <property type="match status" value="1"/>
</dbReference>
<dbReference type="FunFam" id="2.10.310.10:FF:000001">
    <property type="entry name" value="Serpin family A member 1"/>
    <property type="match status" value="1"/>
</dbReference>
<dbReference type="ExpressionAtlas" id="A0A2K3K953">
    <property type="expression patterns" value="baseline"/>
</dbReference>
<sequence length="84" mass="9149">MDSPKDQDLYVSNIFQKSFIEVNEEGTEAAAVATTCMATAMCGYVVEPPPPIDFVADHPFLFLIREDLSGTILFVGQVLNPLGL</sequence>
<dbReference type="InterPro" id="IPR036186">
    <property type="entry name" value="Serpin_sf"/>
</dbReference>
<evidence type="ECO:0000259" key="2">
    <source>
        <dbReference type="Pfam" id="PF00079"/>
    </source>
</evidence>
<evidence type="ECO:0000313" key="4">
    <source>
        <dbReference type="Proteomes" id="UP000236291"/>
    </source>
</evidence>
<feature type="domain" description="Serpin" evidence="2">
    <location>
        <begin position="6"/>
        <end position="81"/>
    </location>
</feature>
<dbReference type="PROSITE" id="PS00284">
    <property type="entry name" value="SERPIN"/>
    <property type="match status" value="1"/>
</dbReference>
<dbReference type="InterPro" id="IPR000215">
    <property type="entry name" value="Serpin_fam"/>
</dbReference>
<dbReference type="GO" id="GO:0004867">
    <property type="term" value="F:serine-type endopeptidase inhibitor activity"/>
    <property type="evidence" value="ECO:0007669"/>
    <property type="project" value="InterPro"/>
</dbReference>
<dbReference type="AlphaFoldDB" id="A0A2K3K953"/>
<evidence type="ECO:0000256" key="1">
    <source>
        <dbReference type="ARBA" id="ARBA00009500"/>
    </source>
</evidence>
<name>A0A2K3K953_TRIPR</name>
<comment type="caution">
    <text evidence="3">The sequence shown here is derived from an EMBL/GenBank/DDBJ whole genome shotgun (WGS) entry which is preliminary data.</text>
</comment>
<dbReference type="PANTHER" id="PTHR11461">
    <property type="entry name" value="SERINE PROTEASE INHIBITOR, SERPIN"/>
    <property type="match status" value="1"/>
</dbReference>
<dbReference type="InterPro" id="IPR023795">
    <property type="entry name" value="Serpin_CS"/>
</dbReference>
<reference evidence="3 4" key="2">
    <citation type="journal article" date="2017" name="Front. Plant Sci.">
        <title>Gene Classification and Mining of Molecular Markers Useful in Red Clover (Trifolium pratense) Breeding.</title>
        <authorList>
            <person name="Istvanek J."/>
            <person name="Dluhosova J."/>
            <person name="Dluhos P."/>
            <person name="Patkova L."/>
            <person name="Nedelnik J."/>
            <person name="Repkova J."/>
        </authorList>
    </citation>
    <scope>NUCLEOTIDE SEQUENCE [LARGE SCALE GENOMIC DNA]</scope>
    <source>
        <strain evidence="4">cv. Tatra</strain>
        <tissue evidence="3">Young leaves</tissue>
    </source>
</reference>
<dbReference type="Proteomes" id="UP000236291">
    <property type="component" value="Unassembled WGS sequence"/>
</dbReference>
<comment type="similarity">
    <text evidence="1">Belongs to the serpin family.</text>
</comment>
<dbReference type="EMBL" id="ASHM01088669">
    <property type="protein sequence ID" value="PNX62821.1"/>
    <property type="molecule type" value="Genomic_DNA"/>
</dbReference>
<organism evidence="3 4">
    <name type="scientific">Trifolium pratense</name>
    <name type="common">Red clover</name>
    <dbReference type="NCBI Taxonomy" id="57577"/>
    <lineage>
        <taxon>Eukaryota</taxon>
        <taxon>Viridiplantae</taxon>
        <taxon>Streptophyta</taxon>
        <taxon>Embryophyta</taxon>
        <taxon>Tracheophyta</taxon>
        <taxon>Spermatophyta</taxon>
        <taxon>Magnoliopsida</taxon>
        <taxon>eudicotyledons</taxon>
        <taxon>Gunneridae</taxon>
        <taxon>Pentapetalae</taxon>
        <taxon>rosids</taxon>
        <taxon>fabids</taxon>
        <taxon>Fabales</taxon>
        <taxon>Fabaceae</taxon>
        <taxon>Papilionoideae</taxon>
        <taxon>50 kb inversion clade</taxon>
        <taxon>NPAAA clade</taxon>
        <taxon>Hologalegina</taxon>
        <taxon>IRL clade</taxon>
        <taxon>Trifolieae</taxon>
        <taxon>Trifolium</taxon>
    </lineage>
</organism>
<proteinExistence type="inferred from homology"/>
<dbReference type="SUPFAM" id="SSF56574">
    <property type="entry name" value="Serpins"/>
    <property type="match status" value="1"/>
</dbReference>
<accession>A0A2K3K953</accession>
<dbReference type="InterPro" id="IPR023796">
    <property type="entry name" value="Serpin_dom"/>
</dbReference>
<protein>
    <submittedName>
        <fullName evidence="3">Serpin-ZX-like protein</fullName>
    </submittedName>
</protein>
<dbReference type="Pfam" id="PF00079">
    <property type="entry name" value="Serpin"/>
    <property type="match status" value="1"/>
</dbReference>
<dbReference type="STRING" id="57577.A0A2K3K953"/>
<gene>
    <name evidence="3" type="ORF">L195_g053184</name>
</gene>
<evidence type="ECO:0000313" key="3">
    <source>
        <dbReference type="EMBL" id="PNX62821.1"/>
    </source>
</evidence>
<reference evidence="3 4" key="1">
    <citation type="journal article" date="2014" name="Am. J. Bot.">
        <title>Genome assembly and annotation for red clover (Trifolium pratense; Fabaceae).</title>
        <authorList>
            <person name="Istvanek J."/>
            <person name="Jaros M."/>
            <person name="Krenek A."/>
            <person name="Repkova J."/>
        </authorList>
    </citation>
    <scope>NUCLEOTIDE SEQUENCE [LARGE SCALE GENOMIC DNA]</scope>
    <source>
        <strain evidence="4">cv. Tatra</strain>
        <tissue evidence="3">Young leaves</tissue>
    </source>
</reference>
<dbReference type="GO" id="GO:0005615">
    <property type="term" value="C:extracellular space"/>
    <property type="evidence" value="ECO:0007669"/>
    <property type="project" value="InterPro"/>
</dbReference>
<dbReference type="Gene3D" id="6.20.40.10">
    <property type="match status" value="1"/>
</dbReference>